<name>A0A9P6T1S9_9FUNG</name>
<keyword evidence="2" id="KW-0812">Transmembrane</keyword>
<feature type="region of interest" description="Disordered" evidence="1">
    <location>
        <begin position="150"/>
        <end position="208"/>
    </location>
</feature>
<evidence type="ECO:0000313" key="3">
    <source>
        <dbReference type="EMBL" id="KAG0017671.1"/>
    </source>
</evidence>
<feature type="compositionally biased region" description="Low complexity" evidence="1">
    <location>
        <begin position="81"/>
        <end position="113"/>
    </location>
</feature>
<feature type="region of interest" description="Disordered" evidence="1">
    <location>
        <begin position="1497"/>
        <end position="1525"/>
    </location>
</feature>
<evidence type="ECO:0000256" key="2">
    <source>
        <dbReference type="SAM" id="Phobius"/>
    </source>
</evidence>
<keyword evidence="2" id="KW-0472">Membrane</keyword>
<feature type="compositionally biased region" description="Polar residues" evidence="1">
    <location>
        <begin position="425"/>
        <end position="439"/>
    </location>
</feature>
<feature type="transmembrane region" description="Helical" evidence="2">
    <location>
        <begin position="702"/>
        <end position="725"/>
    </location>
</feature>
<sequence>MTSNKPPKSPSVNNLISFWSDLEAPAPAARPGPTPIRPRGPSTARSAARLPTTNTPRSTGSASSPALLSPRPPKISTRLDGPGSISPRPTSSTSSILTRTPTSTQTPTSALSSRTSAPLFPLRSVAPPQSRVFGTHRHALDTFNVRPLDFPPAQLPRHMGPRGPRASHHARPPPITTNSNVVTTSQEPPTSQRSASNTPSSPLKQNGGILKLAVIPPVQTKEDTLKHHQHFARSHPLVSSPDPLGRPIDALLPLVKPASESGISLAGIELDRISEAAANNSGVKSGVQQQAPHDKRRSNPPLSRSANDGAERATPLKKASRPTSEPTPGQPQHPSNQRRARTSAGSEESMVSKAQGGDGRGSEIMYAVVKGLPAKPAIPKLIGATGSGTVIIPKSRQESQDEPPGPPERTAKQPSFTQKWKAATIVQTGRKGTQFSNIPTDDPAPKPTDNQDSSKTKGSAAKSKKAPAPDPREGMFPPLGLVPVGVTLDELKINVTKPPGFFDQELQNVILSSAVDGIMSGESSNVGISWMRLEIIRDFLQFVALYLSVSGNTFVNQKWLYATVNIIPAVLSLDFPRAIGYGMVFLIAFSLICFISLYTFKIMTRTDPNDDIEGLEVSSWSLRSKKQRIETISIVFLLTTLYLPLAKLAFDVLVWSDTMWPISNPYMDVDFPVLQPLGPSDIYRAPSDFCYVTSMKIQDLNFAYVIIPLAVFTLIANTFYFPLAIRRLVVQNLPRIDKYTEQGERRLDPDEEYKRLTNADNCPYNFLYNGYRREYGTYKVVVMLNKLIAVIIVVLFSKDNCLFRGYERRTIEAIRAGLQILFTTSLIYRHYRTKPFLYASQNLSEYWSRACTVATSVIGLFIVLDVGPVSTNTLGIMLVATYVLMCVIVIWFAIRQTQKFQVMLKQIQQRLDFSLEIFNPKLNYFKHVKRRIWQETWTTTLLVEDSFKMPAGKVVAYSQSPHRPPYLLNFTGTVAERHVENLRIVRQIGLRSYSQACQFLTPAIIRKRNLILKRFVGPDMYYAPEFMTSNIKTYFGKAYVVPFPFSVVFVYDESSVVVTLVKEHDLDRYIQQNEDPEIQRRRDLRYQLRALDGKFVVRPFVETRGVQKGRESNGTLEMSLVNAPVSYKRGLFTIHRKKMSSWQGHNMNPGFSVTITYSDGEVQDPEGSSQLLHETTIGHDVIGITRDFQLTPALARLLRDNHALVSRGVKKVKKVMEAYQAHYRNEARRKDETLSYDFFINVYDNPTLKHKDLEPLLLATEENPKVRHPSPQVTTAINFLYERMAAVNRTRCHQWWYLFWDDLYRKNRDEIRQLTPKEFSPAFPGSICYKPMSRPDLEKFLEKQGCWQKNGRAGFMHVGVLNRMYTFLNELVFEKMTKDQRQKQLELTTVERQRLENLFLVTKAKIHGNGTYKRMPLLDEYEEIEPDVGLGRKSSSSTLRRRKNKKGWFESITPGWTRKHATRPHIENYSPGYIIPQTWHQKASQFAALLIGGRPQDMIGESDEEDDLEESEELAKKRRTSLSSAETISMSERITGNGLKKVTAVKDICFSRDSDDIATEQQNPLLQQTSEQSDYKRRQLPAKKAFGRRESWTSMSTASDNTITEGARREELMPLNAWQSPERSEIPAHKRVQTGGNDSNHNRIFVDEDSGMMSDSMSVTSMSSEDYW</sequence>
<dbReference type="Proteomes" id="UP000703661">
    <property type="component" value="Unassembled WGS sequence"/>
</dbReference>
<accession>A0A9P6T1S9</accession>
<feature type="compositionally biased region" description="Polar residues" evidence="1">
    <location>
        <begin position="51"/>
        <end position="60"/>
    </location>
</feature>
<feature type="region of interest" description="Disordered" evidence="1">
    <location>
        <begin position="23"/>
        <end position="122"/>
    </location>
</feature>
<feature type="region of interest" description="Disordered" evidence="1">
    <location>
        <begin position="224"/>
        <end position="243"/>
    </location>
</feature>
<feature type="compositionally biased region" description="Low complexity" evidence="1">
    <location>
        <begin position="1651"/>
        <end position="1668"/>
    </location>
</feature>
<feature type="region of interest" description="Disordered" evidence="1">
    <location>
        <begin position="279"/>
        <end position="360"/>
    </location>
</feature>
<feature type="transmembrane region" description="Helical" evidence="2">
    <location>
        <begin position="874"/>
        <end position="894"/>
    </location>
</feature>
<feature type="compositionally biased region" description="Pro residues" evidence="1">
    <location>
        <begin position="28"/>
        <end position="38"/>
    </location>
</feature>
<gene>
    <name evidence="3" type="ORF">BGZ80_008047</name>
</gene>
<proteinExistence type="predicted"/>
<dbReference type="EMBL" id="JAAAID010000425">
    <property type="protein sequence ID" value="KAG0017671.1"/>
    <property type="molecule type" value="Genomic_DNA"/>
</dbReference>
<feature type="compositionally biased region" description="Acidic residues" evidence="1">
    <location>
        <begin position="1500"/>
        <end position="1512"/>
    </location>
</feature>
<comment type="caution">
    <text evidence="3">The sequence shown here is derived from an EMBL/GenBank/DDBJ whole genome shotgun (WGS) entry which is preliminary data.</text>
</comment>
<feature type="transmembrane region" description="Helical" evidence="2">
    <location>
        <begin position="578"/>
        <end position="600"/>
    </location>
</feature>
<feature type="region of interest" description="Disordered" evidence="1">
    <location>
        <begin position="1620"/>
        <end position="1668"/>
    </location>
</feature>
<evidence type="ECO:0000313" key="4">
    <source>
        <dbReference type="Proteomes" id="UP000703661"/>
    </source>
</evidence>
<feature type="transmembrane region" description="Helical" evidence="2">
    <location>
        <begin position="846"/>
        <end position="867"/>
    </location>
</feature>
<evidence type="ECO:0000256" key="1">
    <source>
        <dbReference type="SAM" id="MobiDB-lite"/>
    </source>
</evidence>
<feature type="transmembrane region" description="Helical" evidence="2">
    <location>
        <begin position="631"/>
        <end position="650"/>
    </location>
</feature>
<organism evidence="3 4">
    <name type="scientific">Entomortierella chlamydospora</name>
    <dbReference type="NCBI Taxonomy" id="101097"/>
    <lineage>
        <taxon>Eukaryota</taxon>
        <taxon>Fungi</taxon>
        <taxon>Fungi incertae sedis</taxon>
        <taxon>Mucoromycota</taxon>
        <taxon>Mortierellomycotina</taxon>
        <taxon>Mortierellomycetes</taxon>
        <taxon>Mortierellales</taxon>
        <taxon>Mortierellaceae</taxon>
        <taxon>Entomortierella</taxon>
    </lineage>
</organism>
<reference evidence="3" key="1">
    <citation type="journal article" date="2020" name="Fungal Divers.">
        <title>Resolving the Mortierellaceae phylogeny through synthesis of multi-gene phylogenetics and phylogenomics.</title>
        <authorList>
            <person name="Vandepol N."/>
            <person name="Liber J."/>
            <person name="Desiro A."/>
            <person name="Na H."/>
            <person name="Kennedy M."/>
            <person name="Barry K."/>
            <person name="Grigoriev I.V."/>
            <person name="Miller A.N."/>
            <person name="O'Donnell K."/>
            <person name="Stajich J.E."/>
            <person name="Bonito G."/>
        </authorList>
    </citation>
    <scope>NUCLEOTIDE SEQUENCE</scope>
    <source>
        <strain evidence="3">NRRL 2769</strain>
    </source>
</reference>
<keyword evidence="2" id="KW-1133">Transmembrane helix</keyword>
<keyword evidence="4" id="KW-1185">Reference proteome</keyword>
<feature type="region of interest" description="Disordered" evidence="1">
    <location>
        <begin position="395"/>
        <end position="476"/>
    </location>
</feature>
<feature type="transmembrane region" description="Helical" evidence="2">
    <location>
        <begin position="776"/>
        <end position="796"/>
    </location>
</feature>
<feature type="compositionally biased region" description="Polar residues" evidence="1">
    <location>
        <begin position="321"/>
        <end position="335"/>
    </location>
</feature>
<feature type="compositionally biased region" description="Polar residues" evidence="1">
    <location>
        <begin position="279"/>
        <end position="291"/>
    </location>
</feature>
<protein>
    <submittedName>
        <fullName evidence="3">Uncharacterized protein</fullName>
    </submittedName>
</protein>
<feature type="compositionally biased region" description="Polar residues" evidence="1">
    <location>
        <begin position="176"/>
        <end position="204"/>
    </location>
</feature>